<dbReference type="EMBL" id="DSOK01000043">
    <property type="protein sequence ID" value="HEN14103.1"/>
    <property type="molecule type" value="Genomic_DNA"/>
</dbReference>
<accession>A0A7C2JYM7</accession>
<feature type="signal peptide" evidence="1">
    <location>
        <begin position="1"/>
        <end position="25"/>
    </location>
</feature>
<keyword evidence="1" id="KW-0732">Signal</keyword>
<dbReference type="AlphaFoldDB" id="A0A7C2JYM7"/>
<dbReference type="SUPFAM" id="SSF82171">
    <property type="entry name" value="DPP6 N-terminal domain-like"/>
    <property type="match status" value="1"/>
</dbReference>
<evidence type="ECO:0000256" key="1">
    <source>
        <dbReference type="SAM" id="SignalP"/>
    </source>
</evidence>
<dbReference type="SUPFAM" id="SSF48371">
    <property type="entry name" value="ARM repeat"/>
    <property type="match status" value="1"/>
</dbReference>
<gene>
    <name evidence="2" type="ORF">ENQ76_01365</name>
</gene>
<proteinExistence type="predicted"/>
<protein>
    <submittedName>
        <fullName evidence="2">HEAT repeat domain-containing protein</fullName>
    </submittedName>
</protein>
<feature type="chain" id="PRO_5027773660" evidence="1">
    <location>
        <begin position="26"/>
        <end position="556"/>
    </location>
</feature>
<sequence>MIGKNSGRCLLPCLAVLWSINAASAADNPFSARYRTALEAAGIHADRESLAAFLKLHHVGPDQEQLHAKLIKELGDDDFFVREAATAGLLQLATQAAGPIAAAVQSPDPEVRWRAEYILLETSKPRSDLLYAALVVIQSESIRGLAGPLLGAAPTCRSEYLHLALSRALEATVTPADIPLLVEAVRARDSVAPVAAFQALLTIREYDPTALAERLLTDPNDALRLSAAEWLLRTGSRPALEALGALLDSEDVATRNRSAQLLQGALKLSFKYSAYAEPDERTRQSAAVRQLIAEKLDGRPERDVPKFNGSDLGHVLLCSYKGDQLFELDGLGQRVNSLTLSGVADCQLLPEGRRLISQMQRMSVVELDGAGQELWKVDQLPGYPIRVRRLPNGNTTIVTIQGEILQYNVRKEKVWSSRFDGAVPRDVHHLPNGHLLLVLSRPGHILDLNDRREETWRSPAIEQMISACPTLDGTILIATLKEGGLVELDRNGKSRAFPGEFSRPQQIQQLRDGRFLVLDATGLHLLERTGKRLRTVVDAENLTRFDSADAVDSMLP</sequence>
<dbReference type="Gene3D" id="1.25.10.10">
    <property type="entry name" value="Leucine-rich Repeat Variant"/>
    <property type="match status" value="2"/>
</dbReference>
<evidence type="ECO:0000313" key="2">
    <source>
        <dbReference type="EMBL" id="HEN14103.1"/>
    </source>
</evidence>
<dbReference type="InterPro" id="IPR016024">
    <property type="entry name" value="ARM-type_fold"/>
</dbReference>
<dbReference type="InterPro" id="IPR011989">
    <property type="entry name" value="ARM-like"/>
</dbReference>
<organism evidence="2">
    <name type="scientific">Schlesneria paludicola</name>
    <dbReference type="NCBI Taxonomy" id="360056"/>
    <lineage>
        <taxon>Bacteria</taxon>
        <taxon>Pseudomonadati</taxon>
        <taxon>Planctomycetota</taxon>
        <taxon>Planctomycetia</taxon>
        <taxon>Planctomycetales</taxon>
        <taxon>Planctomycetaceae</taxon>
        <taxon>Schlesneria</taxon>
    </lineage>
</organism>
<name>A0A7C2JYM7_9PLAN</name>
<reference evidence="2" key="1">
    <citation type="journal article" date="2020" name="mSystems">
        <title>Genome- and Community-Level Interaction Insights into Carbon Utilization and Element Cycling Functions of Hydrothermarchaeota in Hydrothermal Sediment.</title>
        <authorList>
            <person name="Zhou Z."/>
            <person name="Liu Y."/>
            <person name="Xu W."/>
            <person name="Pan J."/>
            <person name="Luo Z.H."/>
            <person name="Li M."/>
        </authorList>
    </citation>
    <scope>NUCLEOTIDE SEQUENCE [LARGE SCALE GENOMIC DNA]</scope>
    <source>
        <strain evidence="2">SpSt-339</strain>
    </source>
</reference>
<comment type="caution">
    <text evidence="2">The sequence shown here is derived from an EMBL/GenBank/DDBJ whole genome shotgun (WGS) entry which is preliminary data.</text>
</comment>